<dbReference type="InterPro" id="IPR025398">
    <property type="entry name" value="DUF4371"/>
</dbReference>
<dbReference type="Pfam" id="PF14291">
    <property type="entry name" value="DUF4371"/>
    <property type="match status" value="1"/>
</dbReference>
<dbReference type="AlphaFoldDB" id="A0AAF0WB86"/>
<dbReference type="InterPro" id="IPR012337">
    <property type="entry name" value="RNaseH-like_sf"/>
</dbReference>
<dbReference type="EMBL" id="CP093344">
    <property type="protein sequence ID" value="WOG86241.1"/>
    <property type="molecule type" value="Genomic_DNA"/>
</dbReference>
<sequence length="497" mass="57717">MGYNDWKNIYSRLDEHEKSNNHLNSLTDWMELETRLKKKLTIDSYNQKIIAEEKKYWGEVLKRITCVIKTLASSNLAFRGRSGKLDDDNSGNFLSIIRMIAEFDPIMEEHLRRIRKKEIHRVHYLGHNIQNELILLLATELKKKIISTVKGAKYYSVILDCTPDISHEEQMSLIIRCVDISTTPISVEEFFIEFVKVSETTGDALFIQLKESLRDLKLDLTDMRGQGYDNGSNMKGQYKGVSARVLREYPRAFYSPCGCHSLNLALCDMAMSSIQAKSFFGVVQRIYKLFYGSTKRWEVLKSYVKDKNGNGLALKSWSDTRWESRISSVKAIRFQVPQIRDALLHLVEHSVDATTTSDASSLVNFDLQNFDFLVGMVIWFKILQKVNKVSKILQSKDMDIDACITLLQRLIHFFEEYRNNGFKNAKDEAGKIALEMGVEPTFRETRVRRKKRFIDESTSDEPIQVAEDFFRVNYFLHIVDTALSSLNKRFEQFKKYD</sequence>
<feature type="domain" description="DUF4371" evidence="1">
    <location>
        <begin position="49"/>
        <end position="240"/>
    </location>
</feature>
<reference evidence="2" key="2">
    <citation type="submission" date="2022-03" db="EMBL/GenBank/DDBJ databases">
        <title>Draft title - Genomic analysis of global carrot germplasm unveils the trajectory of domestication and the origin of high carotenoid orange carrot.</title>
        <authorList>
            <person name="Iorizzo M."/>
            <person name="Ellison S."/>
            <person name="Senalik D."/>
            <person name="Macko-Podgorni A."/>
            <person name="Grzebelus D."/>
            <person name="Bostan H."/>
            <person name="Rolling W."/>
            <person name="Curaba J."/>
            <person name="Simon P."/>
        </authorList>
    </citation>
    <scope>NUCLEOTIDE SEQUENCE</scope>
    <source>
        <tissue evidence="2">Leaf</tissue>
    </source>
</reference>
<dbReference type="SUPFAM" id="SSF53098">
    <property type="entry name" value="Ribonuclease H-like"/>
    <property type="match status" value="1"/>
</dbReference>
<gene>
    <name evidence="2" type="ORF">DCAR_0205442</name>
</gene>
<protein>
    <recommendedName>
        <fullName evidence="1">DUF4371 domain-containing protein</fullName>
    </recommendedName>
</protein>
<keyword evidence="3" id="KW-1185">Reference proteome</keyword>
<proteinExistence type="predicted"/>
<accession>A0AAF0WB86</accession>
<dbReference type="Proteomes" id="UP000077755">
    <property type="component" value="Chromosome 2"/>
</dbReference>
<reference evidence="2" key="1">
    <citation type="journal article" date="2016" name="Nat. Genet.">
        <title>A high-quality carrot genome assembly provides new insights into carotenoid accumulation and asterid genome evolution.</title>
        <authorList>
            <person name="Iorizzo M."/>
            <person name="Ellison S."/>
            <person name="Senalik D."/>
            <person name="Zeng P."/>
            <person name="Satapoomin P."/>
            <person name="Huang J."/>
            <person name="Bowman M."/>
            <person name="Iovene M."/>
            <person name="Sanseverino W."/>
            <person name="Cavagnaro P."/>
            <person name="Yildiz M."/>
            <person name="Macko-Podgorni A."/>
            <person name="Moranska E."/>
            <person name="Grzebelus E."/>
            <person name="Grzebelus D."/>
            <person name="Ashrafi H."/>
            <person name="Zheng Z."/>
            <person name="Cheng S."/>
            <person name="Spooner D."/>
            <person name="Van Deynze A."/>
            <person name="Simon P."/>
        </authorList>
    </citation>
    <scope>NUCLEOTIDE SEQUENCE</scope>
    <source>
        <tissue evidence="2">Leaf</tissue>
    </source>
</reference>
<dbReference type="PANTHER" id="PTHR45749">
    <property type="match status" value="1"/>
</dbReference>
<name>A0AAF0WB86_DAUCS</name>
<evidence type="ECO:0000313" key="2">
    <source>
        <dbReference type="EMBL" id="WOG86241.1"/>
    </source>
</evidence>
<organism evidence="2 3">
    <name type="scientific">Daucus carota subsp. sativus</name>
    <name type="common">Carrot</name>
    <dbReference type="NCBI Taxonomy" id="79200"/>
    <lineage>
        <taxon>Eukaryota</taxon>
        <taxon>Viridiplantae</taxon>
        <taxon>Streptophyta</taxon>
        <taxon>Embryophyta</taxon>
        <taxon>Tracheophyta</taxon>
        <taxon>Spermatophyta</taxon>
        <taxon>Magnoliopsida</taxon>
        <taxon>eudicotyledons</taxon>
        <taxon>Gunneridae</taxon>
        <taxon>Pentapetalae</taxon>
        <taxon>asterids</taxon>
        <taxon>campanulids</taxon>
        <taxon>Apiales</taxon>
        <taxon>Apiaceae</taxon>
        <taxon>Apioideae</taxon>
        <taxon>Scandiceae</taxon>
        <taxon>Daucinae</taxon>
        <taxon>Daucus</taxon>
        <taxon>Daucus sect. Daucus</taxon>
    </lineage>
</organism>
<evidence type="ECO:0000313" key="3">
    <source>
        <dbReference type="Proteomes" id="UP000077755"/>
    </source>
</evidence>
<evidence type="ECO:0000259" key="1">
    <source>
        <dbReference type="Pfam" id="PF14291"/>
    </source>
</evidence>
<dbReference type="PANTHER" id="PTHR45749:SF32">
    <property type="entry name" value="ZINC FINGER MYM-TYPE PROTEIN 1-LIKE"/>
    <property type="match status" value="1"/>
</dbReference>